<sequence>MYTNKNGLRSLSLLSVLAVFLLWWIVAANEWVSPLFLPSPKQVWFAFLDIWSTGYKGSSLALHISESLFRLGSAFLLALLTAIPLGLISGYIPAVRAIFDPFIEFYRPLPPLAYYTMLVLWLGIGDSSKIALLFLASFAPLYLAAVAGVSRIPKDRILGARSLGSSRWKLFVYVIFPSSLPELFTGIRTAVGVTYTTLVAAEMVAAISGIGWMVLDASKFLRSDIIFVGIIIMGLIAICVDFIVRWLERKLVPWSGKE</sequence>
<dbReference type="Pfam" id="PF00528">
    <property type="entry name" value="BPD_transp_1"/>
    <property type="match status" value="1"/>
</dbReference>
<dbReference type="PANTHER" id="PTHR30151">
    <property type="entry name" value="ALKANE SULFONATE ABC TRANSPORTER-RELATED, MEMBRANE SUBUNIT"/>
    <property type="match status" value="1"/>
</dbReference>
<keyword evidence="3" id="KW-1003">Cell membrane</keyword>
<dbReference type="PROSITE" id="PS50928">
    <property type="entry name" value="ABC_TM1"/>
    <property type="match status" value="1"/>
</dbReference>
<gene>
    <name evidence="9" type="ORF">J2Z66_007492</name>
</gene>
<dbReference type="RefSeq" id="WP_209977752.1">
    <property type="nucleotide sequence ID" value="NZ_JAGGLB010000040.1"/>
</dbReference>
<proteinExistence type="inferred from homology"/>
<feature type="transmembrane region" description="Helical" evidence="7">
    <location>
        <begin position="193"/>
        <end position="215"/>
    </location>
</feature>
<evidence type="ECO:0000259" key="8">
    <source>
        <dbReference type="PROSITE" id="PS50928"/>
    </source>
</evidence>
<dbReference type="InterPro" id="IPR000515">
    <property type="entry name" value="MetI-like"/>
</dbReference>
<dbReference type="Gene3D" id="1.10.3720.10">
    <property type="entry name" value="MetI-like"/>
    <property type="match status" value="1"/>
</dbReference>
<evidence type="ECO:0000313" key="10">
    <source>
        <dbReference type="Proteomes" id="UP001519287"/>
    </source>
</evidence>
<dbReference type="SUPFAM" id="SSF161098">
    <property type="entry name" value="MetI-like"/>
    <property type="match status" value="1"/>
</dbReference>
<feature type="domain" description="ABC transmembrane type-1" evidence="8">
    <location>
        <begin position="64"/>
        <end position="244"/>
    </location>
</feature>
<evidence type="ECO:0000256" key="4">
    <source>
        <dbReference type="ARBA" id="ARBA00022692"/>
    </source>
</evidence>
<dbReference type="CDD" id="cd06261">
    <property type="entry name" value="TM_PBP2"/>
    <property type="match status" value="1"/>
</dbReference>
<accession>A0ABS4J7R6</accession>
<keyword evidence="2 7" id="KW-0813">Transport</keyword>
<keyword evidence="5 7" id="KW-1133">Transmembrane helix</keyword>
<feature type="transmembrane region" description="Helical" evidence="7">
    <location>
        <begin position="130"/>
        <end position="149"/>
    </location>
</feature>
<evidence type="ECO:0000256" key="2">
    <source>
        <dbReference type="ARBA" id="ARBA00022448"/>
    </source>
</evidence>
<evidence type="ECO:0000256" key="7">
    <source>
        <dbReference type="RuleBase" id="RU363032"/>
    </source>
</evidence>
<evidence type="ECO:0000313" key="9">
    <source>
        <dbReference type="EMBL" id="MBP1995850.1"/>
    </source>
</evidence>
<protein>
    <submittedName>
        <fullName evidence="9">Taurine transport system permease protein</fullName>
    </submittedName>
</protein>
<keyword evidence="10" id="KW-1185">Reference proteome</keyword>
<evidence type="ECO:0000256" key="6">
    <source>
        <dbReference type="ARBA" id="ARBA00023136"/>
    </source>
</evidence>
<feature type="transmembrane region" description="Helical" evidence="7">
    <location>
        <begin position="68"/>
        <end position="93"/>
    </location>
</feature>
<evidence type="ECO:0000256" key="3">
    <source>
        <dbReference type="ARBA" id="ARBA00022475"/>
    </source>
</evidence>
<name>A0ABS4J7R6_9BACL</name>
<reference evidence="9 10" key="1">
    <citation type="submission" date="2021-03" db="EMBL/GenBank/DDBJ databases">
        <title>Genomic Encyclopedia of Type Strains, Phase IV (KMG-IV): sequencing the most valuable type-strain genomes for metagenomic binning, comparative biology and taxonomic classification.</title>
        <authorList>
            <person name="Goeker M."/>
        </authorList>
    </citation>
    <scope>NUCLEOTIDE SEQUENCE [LARGE SCALE GENOMIC DNA]</scope>
    <source>
        <strain evidence="9 10">DSM 26048</strain>
    </source>
</reference>
<feature type="transmembrane region" description="Helical" evidence="7">
    <location>
        <begin position="105"/>
        <end position="124"/>
    </location>
</feature>
<evidence type="ECO:0000256" key="5">
    <source>
        <dbReference type="ARBA" id="ARBA00022989"/>
    </source>
</evidence>
<organism evidence="9 10">
    <name type="scientific">Paenibacillus eucommiae</name>
    <dbReference type="NCBI Taxonomy" id="1355755"/>
    <lineage>
        <taxon>Bacteria</taxon>
        <taxon>Bacillati</taxon>
        <taxon>Bacillota</taxon>
        <taxon>Bacilli</taxon>
        <taxon>Bacillales</taxon>
        <taxon>Paenibacillaceae</taxon>
        <taxon>Paenibacillus</taxon>
    </lineage>
</organism>
<feature type="transmembrane region" description="Helical" evidence="7">
    <location>
        <begin position="227"/>
        <end position="247"/>
    </location>
</feature>
<dbReference type="Proteomes" id="UP001519287">
    <property type="component" value="Unassembled WGS sequence"/>
</dbReference>
<keyword evidence="4 7" id="KW-0812">Transmembrane</keyword>
<comment type="subcellular location">
    <subcellularLocation>
        <location evidence="1 7">Cell membrane</location>
        <topology evidence="1 7">Multi-pass membrane protein</topology>
    </subcellularLocation>
</comment>
<comment type="caution">
    <text evidence="9">The sequence shown here is derived from an EMBL/GenBank/DDBJ whole genome shotgun (WGS) entry which is preliminary data.</text>
</comment>
<comment type="similarity">
    <text evidence="7">Belongs to the binding-protein-dependent transport system permease family.</text>
</comment>
<dbReference type="InterPro" id="IPR035906">
    <property type="entry name" value="MetI-like_sf"/>
</dbReference>
<dbReference type="PANTHER" id="PTHR30151:SF25">
    <property type="entry name" value="TAURINE TRANSPORT SYSTEM PERMEASE PROTEIN TAUC"/>
    <property type="match status" value="1"/>
</dbReference>
<keyword evidence="6 7" id="KW-0472">Membrane</keyword>
<evidence type="ECO:0000256" key="1">
    <source>
        <dbReference type="ARBA" id="ARBA00004651"/>
    </source>
</evidence>
<dbReference type="EMBL" id="JAGGLB010000040">
    <property type="protein sequence ID" value="MBP1995850.1"/>
    <property type="molecule type" value="Genomic_DNA"/>
</dbReference>